<organism evidence="4 5">
    <name type="scientific">candidate division CSSED10-310 bacterium</name>
    <dbReference type="NCBI Taxonomy" id="2855610"/>
    <lineage>
        <taxon>Bacteria</taxon>
        <taxon>Bacteria division CSSED10-310</taxon>
    </lineage>
</organism>
<evidence type="ECO:0000256" key="2">
    <source>
        <dbReference type="ARBA" id="ARBA00022475"/>
    </source>
</evidence>
<dbReference type="Proteomes" id="UP001594351">
    <property type="component" value="Unassembled WGS sequence"/>
</dbReference>
<name>A0ABV6YZZ8_UNCC1</name>
<comment type="caution">
    <text evidence="4">The sequence shown here is derived from an EMBL/GenBank/DDBJ whole genome shotgun (WGS) entry which is preliminary data.</text>
</comment>
<protein>
    <submittedName>
        <fullName evidence="4">SdiA-regulated domain-containing protein</fullName>
    </submittedName>
</protein>
<keyword evidence="2" id="KW-1003">Cell membrane</keyword>
<keyword evidence="5" id="KW-1185">Reference proteome</keyword>
<dbReference type="InterPro" id="IPR009722">
    <property type="entry name" value="YjiK/CarP"/>
</dbReference>
<evidence type="ECO:0000256" key="3">
    <source>
        <dbReference type="ARBA" id="ARBA00023136"/>
    </source>
</evidence>
<evidence type="ECO:0000313" key="4">
    <source>
        <dbReference type="EMBL" id="MFC1851770.1"/>
    </source>
</evidence>
<evidence type="ECO:0000313" key="5">
    <source>
        <dbReference type="Proteomes" id="UP001594351"/>
    </source>
</evidence>
<keyword evidence="3" id="KW-0472">Membrane</keyword>
<dbReference type="Pfam" id="PF06977">
    <property type="entry name" value="SdiA-regulated"/>
    <property type="match status" value="1"/>
</dbReference>
<dbReference type="SUPFAM" id="SSF63825">
    <property type="entry name" value="YWTD domain"/>
    <property type="match status" value="1"/>
</dbReference>
<proteinExistence type="predicted"/>
<comment type="subcellular location">
    <subcellularLocation>
        <location evidence="1">Cell membrane</location>
    </subcellularLocation>
</comment>
<sequence>MNWTFKKVSLPLSITLSLILVLFPEYQPAFGLASNPLKIIFPYQWIGNIDQSNFEEPSGIIFHPGLGTLFVVGDDGDIGEFTTKGKLLRQKRISEADFEGITVNPATKLLYLAVEGDEKIIEIEPRDLTVQREFVIDRVFQGRTILKKGGQGIEAITFIPNPKHPEGGTFFLSNQSFKYNNSEDPSVIIEVSVPLRSTARTGKNGPFIARILRTFNINVIDISGMHYDNLRALIYFISDATNTFFSMMTNGKIINSYAFPGDDQEGITVDDQGFLYFVQDSGGLIKLRWHR</sequence>
<dbReference type="EMBL" id="JBHPBY010000223">
    <property type="protein sequence ID" value="MFC1851770.1"/>
    <property type="molecule type" value="Genomic_DNA"/>
</dbReference>
<reference evidence="4 5" key="1">
    <citation type="submission" date="2024-09" db="EMBL/GenBank/DDBJ databases">
        <title>Laminarin stimulates single cell rates of sulfate reduction while oxygen inhibits transcriptomic activity in coastal marine sediment.</title>
        <authorList>
            <person name="Lindsay M."/>
            <person name="Orcutt B."/>
            <person name="Emerson D."/>
            <person name="Stepanauskas R."/>
            <person name="D'Angelo T."/>
        </authorList>
    </citation>
    <scope>NUCLEOTIDE SEQUENCE [LARGE SCALE GENOMIC DNA]</scope>
    <source>
        <strain evidence="4">SAG AM-311-K15</strain>
    </source>
</reference>
<accession>A0ABV6YZZ8</accession>
<evidence type="ECO:0000256" key="1">
    <source>
        <dbReference type="ARBA" id="ARBA00004236"/>
    </source>
</evidence>
<gene>
    <name evidence="4" type="ORF">ACFL27_16385</name>
</gene>